<feature type="region of interest" description="Disordered" evidence="1">
    <location>
        <begin position="1"/>
        <end position="25"/>
    </location>
</feature>
<dbReference type="Pfam" id="PF07173">
    <property type="entry name" value="GRDP-like"/>
    <property type="match status" value="1"/>
</dbReference>
<proteinExistence type="predicted"/>
<dbReference type="PANTHER" id="PTHR34365">
    <property type="entry name" value="ENOLASE (DUF1399)"/>
    <property type="match status" value="1"/>
</dbReference>
<keyword evidence="3" id="KW-1185">Reference proteome</keyword>
<dbReference type="EMBL" id="LUCM01007054">
    <property type="protein sequence ID" value="KAA0190448.1"/>
    <property type="molecule type" value="Genomic_DNA"/>
</dbReference>
<gene>
    <name evidence="2" type="ORF">FBUS_03163</name>
</gene>
<reference evidence="2" key="1">
    <citation type="submission" date="2019-05" db="EMBL/GenBank/DDBJ databases">
        <title>Annotation for the trematode Fasciolopsis buski.</title>
        <authorList>
            <person name="Choi Y.-J."/>
        </authorList>
    </citation>
    <scope>NUCLEOTIDE SEQUENCE</scope>
    <source>
        <strain evidence="2">HT</strain>
        <tissue evidence="2">Whole worm</tissue>
    </source>
</reference>
<dbReference type="Proteomes" id="UP000728185">
    <property type="component" value="Unassembled WGS sequence"/>
</dbReference>
<name>A0A8E0RTZ8_9TREM</name>
<evidence type="ECO:0000256" key="1">
    <source>
        <dbReference type="SAM" id="MobiDB-lite"/>
    </source>
</evidence>
<evidence type="ECO:0000313" key="3">
    <source>
        <dbReference type="Proteomes" id="UP000728185"/>
    </source>
</evidence>
<comment type="caution">
    <text evidence="2">The sequence shown here is derived from an EMBL/GenBank/DDBJ whole genome shotgun (WGS) entry which is preliminary data.</text>
</comment>
<dbReference type="AlphaFoldDB" id="A0A8E0RTZ8"/>
<accession>A0A8E0RTZ8</accession>
<dbReference type="OrthoDB" id="2684236at2759"/>
<sequence length="1261" mass="142838">MSQSTTLLRRSYARKQAPKIPETTTATSLQKCYPTKTTGFTSTKDFANVESPFNTVNQAEVETHTNQVSTALPLSVPLNPLTMTDTSGILLSGHDSNKISNTNRLIPNTSNYNGLIGRGFSTHSPGFRTKKIPISFNVSVGCRRLIELYNRLDQIAAYLGPIKPGFNQQIQELALHRYEKFWLPMAAEHKLYAGAPLDVHAIWIAHMMDPMQYRQDCQRVAGRLVEHKLVSRRKLRQLTDRARGLWQMRYPKEPFDFDPNRTGYAEVLEAERIKEQTRSSHVSGEVLHITRCHSHFFYQVSLPHYMNSEFLTQAELRYKQFLFIHHFQSRMAYSDRLLYAESHQTCTVEKQLPGVSQTLYIHKAQWGEYVPIDIELVWRTHLVHPKSYARDTSCLYGKILPHPCRPYRNTMLTYFSHIQMKTASLNPGSLALSENDQSQLFNFVALWNSYFPASDLYRLGSCDRGISSRDQLGELCSVDIYTMATKRTQISLNGVIARFDPSLEKFTIRIHHHHHPRQQAAIDRFPHSSRIQYHSPISIPQCERSSPASVILSRPSRSNGVESSSSILSAPSNHHAQLHFGTVGECICKLHPPGRIWSATDTDRPIAQFTMISGIRDQIAVDLIDKRGWLCPSNNLLGRGVLQLTSVIEQFSSTNSIELEFVCPLHTDDLRDEEDRTTSKRTGSNPKEHQGISGTYPKSVGYRIWGPVSHSPRPRQFELSQPECRVRSKMVVVKMSTEDGARSELIQTDETRSLVSVSKRSEKMTTLVYISLNLTTANLRLNRESQIDSTSKHISFIATKCDQDIQDYPKHMRRSPFHKLRQRTNLKHLMTVNECTVEVRSNKGRFAGRTVHEDSFSDNSDSSPRIMDESIGSKKQRVGCGLNWQLNERAMLIKDARGDWCLMFGHWSGFKRVPELHWSRGLTTERDSESADTCTTHGYGGHLSLRMLWFAQMESRQSFTQVPDSVNSLSLVLQDAVVNIQNGIIHISKNCQDVAQNVCLAFCCSLLHVLCQPRILTHEQGVSSVWDSGLVSSQPTSTFRPQVNNFCDSTQDFDAEPPSNLTASTSFDSNNIMQLIENPLMGGRKPTASISAPCFFRANHLNPSMNYSSVFSSPKQLLTRGPINSLDYTLCRACGFPVDTLIPSVQLTRYIDRSEPLKAFFPNLPSDKLLSEKVPSNKALTVPHIKQDERSSGNNTTFKTNFRTDPVPSDNSLEVTEQPRMKQSLLGWKLVDFYDYFLLELPDACSGCKTGCQYCCGIDLL</sequence>
<evidence type="ECO:0000313" key="2">
    <source>
        <dbReference type="EMBL" id="KAA0190448.1"/>
    </source>
</evidence>
<dbReference type="InterPro" id="IPR009836">
    <property type="entry name" value="GRDP-like"/>
</dbReference>
<dbReference type="PANTHER" id="PTHR34365:SF7">
    <property type="entry name" value="GLYCINE-RICH DOMAIN-CONTAINING PROTEIN 1"/>
    <property type="match status" value="1"/>
</dbReference>
<protein>
    <submittedName>
        <fullName evidence="2">Uncharacterized protein</fullName>
    </submittedName>
</protein>
<organism evidence="2 3">
    <name type="scientific">Fasciolopsis buskii</name>
    <dbReference type="NCBI Taxonomy" id="27845"/>
    <lineage>
        <taxon>Eukaryota</taxon>
        <taxon>Metazoa</taxon>
        <taxon>Spiralia</taxon>
        <taxon>Lophotrochozoa</taxon>
        <taxon>Platyhelminthes</taxon>
        <taxon>Trematoda</taxon>
        <taxon>Digenea</taxon>
        <taxon>Plagiorchiida</taxon>
        <taxon>Echinostomata</taxon>
        <taxon>Echinostomatoidea</taxon>
        <taxon>Fasciolidae</taxon>
        <taxon>Fasciolopsis</taxon>
    </lineage>
</organism>
<feature type="region of interest" description="Disordered" evidence="1">
    <location>
        <begin position="670"/>
        <end position="697"/>
    </location>
</feature>